<sequence length="133" mass="14319">MSISLKDVVALTGLPIHGETSLALATAMVYSRPAGKCHAINSPPPKKAKPTVTPFEIKRGQDQHCTKFYQSDHTSSVISSYYRVSTSRLCNLSEIINIIGCDSPEQTPRAPSDISVVKPPVAHASSNFRPLAS</sequence>
<dbReference type="EMBL" id="JAAGAX010000004">
    <property type="protein sequence ID" value="KAF2317050.1"/>
    <property type="molecule type" value="Genomic_DNA"/>
</dbReference>
<dbReference type="AlphaFoldDB" id="A0A6A6MU30"/>
<organism evidence="1 2">
    <name type="scientific">Hevea brasiliensis</name>
    <name type="common">Para rubber tree</name>
    <name type="synonym">Siphonia brasiliensis</name>
    <dbReference type="NCBI Taxonomy" id="3981"/>
    <lineage>
        <taxon>Eukaryota</taxon>
        <taxon>Viridiplantae</taxon>
        <taxon>Streptophyta</taxon>
        <taxon>Embryophyta</taxon>
        <taxon>Tracheophyta</taxon>
        <taxon>Spermatophyta</taxon>
        <taxon>Magnoliopsida</taxon>
        <taxon>eudicotyledons</taxon>
        <taxon>Gunneridae</taxon>
        <taxon>Pentapetalae</taxon>
        <taxon>rosids</taxon>
        <taxon>fabids</taxon>
        <taxon>Malpighiales</taxon>
        <taxon>Euphorbiaceae</taxon>
        <taxon>Crotonoideae</taxon>
        <taxon>Micrandreae</taxon>
        <taxon>Hevea</taxon>
    </lineage>
</organism>
<name>A0A6A6MU30_HEVBR</name>
<comment type="caution">
    <text evidence="1">The sequence shown here is derived from an EMBL/GenBank/DDBJ whole genome shotgun (WGS) entry which is preliminary data.</text>
</comment>
<evidence type="ECO:0000313" key="1">
    <source>
        <dbReference type="EMBL" id="KAF2317050.1"/>
    </source>
</evidence>
<accession>A0A6A6MU30</accession>
<protein>
    <submittedName>
        <fullName evidence="1">Uncharacterized protein</fullName>
    </submittedName>
</protein>
<dbReference type="Proteomes" id="UP000467840">
    <property type="component" value="Chromosome 6"/>
</dbReference>
<keyword evidence="2" id="KW-1185">Reference proteome</keyword>
<evidence type="ECO:0000313" key="2">
    <source>
        <dbReference type="Proteomes" id="UP000467840"/>
    </source>
</evidence>
<proteinExistence type="predicted"/>
<gene>
    <name evidence="1" type="ORF">GH714_011275</name>
</gene>
<reference evidence="1 2" key="1">
    <citation type="journal article" date="2020" name="Mol. Plant">
        <title>The Chromosome-Based Rubber Tree Genome Provides New Insights into Spurge Genome Evolution and Rubber Biosynthesis.</title>
        <authorList>
            <person name="Liu J."/>
            <person name="Shi C."/>
            <person name="Shi C.C."/>
            <person name="Li W."/>
            <person name="Zhang Q.J."/>
            <person name="Zhang Y."/>
            <person name="Li K."/>
            <person name="Lu H.F."/>
            <person name="Shi C."/>
            <person name="Zhu S.T."/>
            <person name="Xiao Z.Y."/>
            <person name="Nan H."/>
            <person name="Yue Y."/>
            <person name="Zhu X.G."/>
            <person name="Wu Y."/>
            <person name="Hong X.N."/>
            <person name="Fan G.Y."/>
            <person name="Tong Y."/>
            <person name="Zhang D."/>
            <person name="Mao C.L."/>
            <person name="Liu Y.L."/>
            <person name="Hao S.J."/>
            <person name="Liu W.Q."/>
            <person name="Lv M.Q."/>
            <person name="Zhang H.B."/>
            <person name="Liu Y."/>
            <person name="Hu-Tang G.R."/>
            <person name="Wang J.P."/>
            <person name="Wang J.H."/>
            <person name="Sun Y.H."/>
            <person name="Ni S.B."/>
            <person name="Chen W.B."/>
            <person name="Zhang X.C."/>
            <person name="Jiao Y.N."/>
            <person name="Eichler E.E."/>
            <person name="Li G.H."/>
            <person name="Liu X."/>
            <person name="Gao L.Z."/>
        </authorList>
    </citation>
    <scope>NUCLEOTIDE SEQUENCE [LARGE SCALE GENOMIC DNA]</scope>
    <source>
        <strain evidence="2">cv. GT1</strain>
        <tissue evidence="1">Leaf</tissue>
    </source>
</reference>